<dbReference type="Gene3D" id="1.10.10.60">
    <property type="entry name" value="Homeodomain-like"/>
    <property type="match status" value="1"/>
</dbReference>
<dbReference type="Pfam" id="PF00249">
    <property type="entry name" value="Myb_DNA-binding"/>
    <property type="match status" value="1"/>
</dbReference>
<dbReference type="Proteomes" id="UP001150925">
    <property type="component" value="Unassembled WGS sequence"/>
</dbReference>
<dbReference type="OrthoDB" id="2143914at2759"/>
<feature type="domain" description="HTH myb-type" evidence="3">
    <location>
        <begin position="1"/>
        <end position="62"/>
    </location>
</feature>
<gene>
    <name evidence="4" type="ORF">IWQ62_004720</name>
</gene>
<dbReference type="PROSITE" id="PS51294">
    <property type="entry name" value="HTH_MYB"/>
    <property type="match status" value="1"/>
</dbReference>
<feature type="domain" description="Myb-like" evidence="2">
    <location>
        <begin position="4"/>
        <end position="55"/>
    </location>
</feature>
<dbReference type="EMBL" id="JANBPY010001664">
    <property type="protein sequence ID" value="KAJ1959168.1"/>
    <property type="molecule type" value="Genomic_DNA"/>
</dbReference>
<keyword evidence="5" id="KW-1185">Reference proteome</keyword>
<dbReference type="CDD" id="cd00167">
    <property type="entry name" value="SANT"/>
    <property type="match status" value="1"/>
</dbReference>
<dbReference type="PROSITE" id="PS50090">
    <property type="entry name" value="MYB_LIKE"/>
    <property type="match status" value="1"/>
</dbReference>
<name>A0A9W8E0D0_9FUNG</name>
<comment type="caution">
    <text evidence="4">The sequence shown here is derived from an EMBL/GenBank/DDBJ whole genome shotgun (WGS) entry which is preliminary data.</text>
</comment>
<organism evidence="4 5">
    <name type="scientific">Dispira parvispora</name>
    <dbReference type="NCBI Taxonomy" id="1520584"/>
    <lineage>
        <taxon>Eukaryota</taxon>
        <taxon>Fungi</taxon>
        <taxon>Fungi incertae sedis</taxon>
        <taxon>Zoopagomycota</taxon>
        <taxon>Kickxellomycotina</taxon>
        <taxon>Dimargaritomycetes</taxon>
        <taxon>Dimargaritales</taxon>
        <taxon>Dimargaritaceae</taxon>
        <taxon>Dispira</taxon>
    </lineage>
</organism>
<evidence type="ECO:0000259" key="3">
    <source>
        <dbReference type="PROSITE" id="PS51294"/>
    </source>
</evidence>
<evidence type="ECO:0000256" key="1">
    <source>
        <dbReference type="SAM" id="MobiDB-lite"/>
    </source>
</evidence>
<dbReference type="InterPro" id="IPR009057">
    <property type="entry name" value="Homeodomain-like_sf"/>
</dbReference>
<evidence type="ECO:0000313" key="4">
    <source>
        <dbReference type="EMBL" id="KAJ1959168.1"/>
    </source>
</evidence>
<proteinExistence type="predicted"/>
<dbReference type="InterPro" id="IPR017930">
    <property type="entry name" value="Myb_dom"/>
</dbReference>
<accession>A0A9W8E0D0</accession>
<feature type="compositionally biased region" description="Basic residues" evidence="1">
    <location>
        <begin position="112"/>
        <end position="128"/>
    </location>
</feature>
<feature type="region of interest" description="Disordered" evidence="1">
    <location>
        <begin position="71"/>
        <end position="145"/>
    </location>
</feature>
<reference evidence="4" key="1">
    <citation type="submission" date="2022-07" db="EMBL/GenBank/DDBJ databases">
        <title>Phylogenomic reconstructions and comparative analyses of Kickxellomycotina fungi.</title>
        <authorList>
            <person name="Reynolds N.K."/>
            <person name="Stajich J.E."/>
            <person name="Barry K."/>
            <person name="Grigoriev I.V."/>
            <person name="Crous P."/>
            <person name="Smith M.E."/>
        </authorList>
    </citation>
    <scope>NUCLEOTIDE SEQUENCE</scope>
    <source>
        <strain evidence="4">RSA 1196</strain>
    </source>
</reference>
<evidence type="ECO:0000259" key="2">
    <source>
        <dbReference type="PROSITE" id="PS50090"/>
    </source>
</evidence>
<evidence type="ECO:0008006" key="6">
    <source>
        <dbReference type="Google" id="ProtNLM"/>
    </source>
</evidence>
<dbReference type="SUPFAM" id="SSF46689">
    <property type="entry name" value="Homeodomain-like"/>
    <property type="match status" value="1"/>
</dbReference>
<sequence>MTAHKKRSISKWGFEEDRQLLRCIKKYGTNRWNLVSRWVGTRSVKQCQRRWSHIVTYLGPQVLNYVHVIESDSEEGNEPSAETSGQCPGEPLASNADTEARLGTASSTGKLLIHKPNVRSQQSKKKRKVDQAPTAERSPTAKPVAYNVVPVKRRKYGTSAVKVPTTKPSTGSVSNAPIVDTNTASTLTDPGATQSPLITTLQFDSVWQHPYYIGVVESLIDAFNDTSTAWGQLQQSLMSHMLGLPTRWPSQSPSMTSMSSMDAVCDSIFTVLRSQVKPCTAPPLTATLETPTSEPVHRFRDLQHGGFIEEAIELANNNLLMGAYSSDLLPTTLTGATGPTFSVAPTSGIDIYTGPFTPLPVDEAAMVDLEPQLIPPTWHQSTDTVPWPPSTPVEVPVPTEAEEINSLEISFDGSRMSPGNTDSIPLTTQNEMLLSLDTTLPVTPSGDIAKLAPQPIAT</sequence>
<evidence type="ECO:0000313" key="5">
    <source>
        <dbReference type="Proteomes" id="UP001150925"/>
    </source>
</evidence>
<feature type="non-terminal residue" evidence="4">
    <location>
        <position position="458"/>
    </location>
</feature>
<dbReference type="SMART" id="SM00717">
    <property type="entry name" value="SANT"/>
    <property type="match status" value="1"/>
</dbReference>
<dbReference type="InterPro" id="IPR001005">
    <property type="entry name" value="SANT/Myb"/>
</dbReference>
<dbReference type="AlphaFoldDB" id="A0A9W8E0D0"/>
<protein>
    <recommendedName>
        <fullName evidence="6">Myb-like domain-containing protein</fullName>
    </recommendedName>
</protein>